<proteinExistence type="predicted"/>
<name>H3H1J3_PHYRM</name>
<dbReference type="Proteomes" id="UP000005238">
    <property type="component" value="Unassembled WGS sequence"/>
</dbReference>
<protein>
    <submittedName>
        <fullName evidence="1">Uncharacterized protein</fullName>
    </submittedName>
</protein>
<dbReference type="EnsemblProtists" id="Phyra84116">
    <property type="protein sequence ID" value="Phyra84116"/>
    <property type="gene ID" value="Phyra84116"/>
</dbReference>
<keyword evidence="2" id="KW-1185">Reference proteome</keyword>
<sequence length="109" mass="12391">MAARVTILPPAMNVVQLARLHTFHEFLKFDRPSIKRAVVELIPATMEDATEYGRFHEYLIRGRQNQSRAGVALEMESQGYKVFILPPGQEAKALGYRGDMMLAVIRSSW</sequence>
<dbReference type="HOGENOM" id="CLU_154919_0_0_1"/>
<evidence type="ECO:0000313" key="1">
    <source>
        <dbReference type="EnsemblProtists" id="Phyra84116"/>
    </source>
</evidence>
<reference evidence="1" key="2">
    <citation type="submission" date="2015-06" db="UniProtKB">
        <authorList>
            <consortium name="EnsemblProtists"/>
        </authorList>
    </citation>
    <scope>IDENTIFICATION</scope>
    <source>
        <strain evidence="1">Pr102</strain>
    </source>
</reference>
<reference evidence="2" key="1">
    <citation type="journal article" date="2006" name="Science">
        <title>Phytophthora genome sequences uncover evolutionary origins and mechanisms of pathogenesis.</title>
        <authorList>
            <person name="Tyler B.M."/>
            <person name="Tripathy S."/>
            <person name="Zhang X."/>
            <person name="Dehal P."/>
            <person name="Jiang R.H."/>
            <person name="Aerts A."/>
            <person name="Arredondo F.D."/>
            <person name="Baxter L."/>
            <person name="Bensasson D."/>
            <person name="Beynon J.L."/>
            <person name="Chapman J."/>
            <person name="Damasceno C.M."/>
            <person name="Dorrance A.E."/>
            <person name="Dou D."/>
            <person name="Dickerman A.W."/>
            <person name="Dubchak I.L."/>
            <person name="Garbelotto M."/>
            <person name="Gijzen M."/>
            <person name="Gordon S.G."/>
            <person name="Govers F."/>
            <person name="Grunwald N.J."/>
            <person name="Huang W."/>
            <person name="Ivors K.L."/>
            <person name="Jones R.W."/>
            <person name="Kamoun S."/>
            <person name="Krampis K."/>
            <person name="Lamour K.H."/>
            <person name="Lee M.K."/>
            <person name="McDonald W.H."/>
            <person name="Medina M."/>
            <person name="Meijer H.J."/>
            <person name="Nordberg E.K."/>
            <person name="Maclean D.J."/>
            <person name="Ospina-Giraldo M.D."/>
            <person name="Morris P.F."/>
            <person name="Phuntumart V."/>
            <person name="Putnam N.H."/>
            <person name="Rash S."/>
            <person name="Rose J.K."/>
            <person name="Sakihama Y."/>
            <person name="Salamov A.A."/>
            <person name="Savidor A."/>
            <person name="Scheuring C.F."/>
            <person name="Smith B.M."/>
            <person name="Sobral B.W."/>
            <person name="Terry A."/>
            <person name="Torto-Alalibo T.A."/>
            <person name="Win J."/>
            <person name="Xu Z."/>
            <person name="Zhang H."/>
            <person name="Grigoriev I.V."/>
            <person name="Rokhsar D.S."/>
            <person name="Boore J.L."/>
        </authorList>
    </citation>
    <scope>NUCLEOTIDE SEQUENCE [LARGE SCALE GENOMIC DNA]</scope>
    <source>
        <strain evidence="2">Pr102</strain>
    </source>
</reference>
<dbReference type="STRING" id="164328.H3H1J3"/>
<dbReference type="VEuPathDB" id="FungiDB:KRP22_9968"/>
<organism evidence="1 2">
    <name type="scientific">Phytophthora ramorum</name>
    <name type="common">Sudden oak death agent</name>
    <dbReference type="NCBI Taxonomy" id="164328"/>
    <lineage>
        <taxon>Eukaryota</taxon>
        <taxon>Sar</taxon>
        <taxon>Stramenopiles</taxon>
        <taxon>Oomycota</taxon>
        <taxon>Peronosporomycetes</taxon>
        <taxon>Peronosporales</taxon>
        <taxon>Peronosporaceae</taxon>
        <taxon>Phytophthora</taxon>
    </lineage>
</organism>
<dbReference type="EMBL" id="DS566101">
    <property type="status" value="NOT_ANNOTATED_CDS"/>
    <property type="molecule type" value="Genomic_DNA"/>
</dbReference>
<dbReference type="VEuPathDB" id="FungiDB:KRP23_8406"/>
<dbReference type="AlphaFoldDB" id="H3H1J3"/>
<evidence type="ECO:0000313" key="2">
    <source>
        <dbReference type="Proteomes" id="UP000005238"/>
    </source>
</evidence>
<accession>H3H1J3</accession>
<dbReference type="InParanoid" id="H3H1J3"/>